<proteinExistence type="predicted"/>
<evidence type="ECO:0008006" key="3">
    <source>
        <dbReference type="Google" id="ProtNLM"/>
    </source>
</evidence>
<evidence type="ECO:0000313" key="1">
    <source>
        <dbReference type="EMBL" id="ALO67123.1"/>
    </source>
</evidence>
<dbReference type="AlphaFoldDB" id="A0A0S2M039"/>
<dbReference type="OrthoDB" id="3267646at2"/>
<reference evidence="1 2" key="2">
    <citation type="journal article" date="2016" name="J. Biotechnol.">
        <title>Complete genome sequence of Arthrobacter alpinus ERGS4:06, a yellow pigmented bacterium tolerant to cold and radiations isolated from Sikkim Himalaya.</title>
        <authorList>
            <person name="Kumar R."/>
            <person name="Singh D."/>
            <person name="Swarnkar M.K."/>
            <person name="Singh A.K."/>
            <person name="Kumar S."/>
        </authorList>
    </citation>
    <scope>NUCLEOTIDE SEQUENCE [LARGE SCALE GENOMIC DNA]</scope>
    <source>
        <strain evidence="1 2">ERGS4:06</strain>
    </source>
</reference>
<dbReference type="EMBL" id="CP013200">
    <property type="protein sequence ID" value="ALO67123.1"/>
    <property type="molecule type" value="Genomic_DNA"/>
</dbReference>
<dbReference type="RefSeq" id="WP_062289291.1">
    <property type="nucleotide sequence ID" value="NZ_CP013200.1"/>
</dbReference>
<gene>
    <name evidence="1" type="ORF">AS189_12190</name>
</gene>
<organism evidence="1 2">
    <name type="scientific">Arthrobacter alpinus</name>
    <dbReference type="NCBI Taxonomy" id="656366"/>
    <lineage>
        <taxon>Bacteria</taxon>
        <taxon>Bacillati</taxon>
        <taxon>Actinomycetota</taxon>
        <taxon>Actinomycetes</taxon>
        <taxon>Micrococcales</taxon>
        <taxon>Micrococcaceae</taxon>
        <taxon>Arthrobacter</taxon>
    </lineage>
</organism>
<sequence>MMRVNTVKTWALAALLGTSAVNHVRNPAFYYPVVPPSLCSDKGGRLGVMTRKQWVLASAVPEALAVVGLLIPRTRNVTAIATTLMFVGFTAGHLTALRRAFGPEGTSQTKRIHAVRLPLQVPLIAWAWSVRKP</sequence>
<dbReference type="Proteomes" id="UP000059574">
    <property type="component" value="Chromosome"/>
</dbReference>
<reference evidence="2" key="1">
    <citation type="submission" date="2015-11" db="EMBL/GenBank/DDBJ databases">
        <authorList>
            <person name="Kumar R."/>
            <person name="Singh D."/>
            <person name="Swarnkar M.K."/>
            <person name="Singh A.K."/>
            <person name="Kumar S."/>
        </authorList>
    </citation>
    <scope>NUCLEOTIDE SEQUENCE [LARGE SCALE GENOMIC DNA]</scope>
    <source>
        <strain evidence="2">ERGS4:06</strain>
    </source>
</reference>
<evidence type="ECO:0000313" key="2">
    <source>
        <dbReference type="Proteomes" id="UP000059574"/>
    </source>
</evidence>
<name>A0A0S2M039_9MICC</name>
<accession>A0A0S2M039</accession>
<protein>
    <recommendedName>
        <fullName evidence="3">DoxX family protein</fullName>
    </recommendedName>
</protein>